<dbReference type="AlphaFoldDB" id="R0KWI6"/>
<protein>
    <submittedName>
        <fullName evidence="1">Uncharacterized protein</fullName>
    </submittedName>
</protein>
<name>R0KWI6_NOSB1</name>
<evidence type="ECO:0000313" key="1">
    <source>
        <dbReference type="EMBL" id="EOB15256.1"/>
    </source>
</evidence>
<dbReference type="OrthoDB" id="2194866at2759"/>
<dbReference type="HOGENOM" id="CLU_1027104_0_0_1"/>
<organism evidence="1 2">
    <name type="scientific">Nosema bombycis (strain CQ1 / CVCC 102059)</name>
    <name type="common">Microsporidian parasite</name>
    <name type="synonym">Pebrine of silkworm</name>
    <dbReference type="NCBI Taxonomy" id="578461"/>
    <lineage>
        <taxon>Eukaryota</taxon>
        <taxon>Fungi</taxon>
        <taxon>Fungi incertae sedis</taxon>
        <taxon>Microsporidia</taxon>
        <taxon>Nosematidae</taxon>
        <taxon>Nosema</taxon>
    </lineage>
</organism>
<sequence>MFYILFLYAYMCSDLDFILYKKVRIRSIPYSNLVLTEKISDFSKNVFYTSDEDHLTSDFNDISRIEKVKDKYKVKIGNFYVCKGQTWRCSKTSSNDKVCIDKNNNEVDCEMCRIKAIEQCEKDIDLWDIERTSLGFVIKYEDSCLTLGHQLKLQSCEDNKHQLFGFEDYEMMSCLLKLSNKSKPENYKDLLDVKKLDKMIKEIKSPALKKALLKKKKKKENFDDFVEKEMPELKDKPKMKRMWGSLWDSNFKRPNFDWNYPEIKFFCSKWF</sequence>
<evidence type="ECO:0000313" key="2">
    <source>
        <dbReference type="Proteomes" id="UP000016927"/>
    </source>
</evidence>
<dbReference type="OMA" id="DYELMSC"/>
<reference evidence="1 2" key="1">
    <citation type="journal article" date="2013" name="BMC Genomics">
        <title>Comparative genomics of parasitic silkworm microsporidia reveal an association between genome expansion and host adaptation.</title>
        <authorList>
            <person name="Pan G."/>
            <person name="Xu J."/>
            <person name="Li T."/>
            <person name="Xia Q."/>
            <person name="Liu S.L."/>
            <person name="Zhang G."/>
            <person name="Li S."/>
            <person name="Li C."/>
            <person name="Liu H."/>
            <person name="Yang L."/>
            <person name="Liu T."/>
            <person name="Zhang X."/>
            <person name="Wu Z."/>
            <person name="Fan W."/>
            <person name="Dang X."/>
            <person name="Xiang H."/>
            <person name="Tao M."/>
            <person name="Li Y."/>
            <person name="Hu J."/>
            <person name="Li Z."/>
            <person name="Lin L."/>
            <person name="Luo J."/>
            <person name="Geng L."/>
            <person name="Wang L."/>
            <person name="Long M."/>
            <person name="Wan Y."/>
            <person name="He N."/>
            <person name="Zhang Z."/>
            <person name="Lu C."/>
            <person name="Keeling P.J."/>
            <person name="Wang J."/>
            <person name="Xiang Z."/>
            <person name="Zhou Z."/>
        </authorList>
    </citation>
    <scope>NUCLEOTIDE SEQUENCE [LARGE SCALE GENOMIC DNA]</scope>
    <source>
        <strain evidence="2">CQ1 / CVCC 102059</strain>
    </source>
</reference>
<proteinExistence type="predicted"/>
<dbReference type="EMBL" id="KB908914">
    <property type="protein sequence ID" value="EOB15256.1"/>
    <property type="molecule type" value="Genomic_DNA"/>
</dbReference>
<accession>R0KWI6</accession>
<dbReference type="Proteomes" id="UP000016927">
    <property type="component" value="Unassembled WGS sequence"/>
</dbReference>
<gene>
    <name evidence="1" type="ORF">NBO_6g0009</name>
</gene>
<keyword evidence="2" id="KW-1185">Reference proteome</keyword>
<dbReference type="VEuPathDB" id="MicrosporidiaDB:NBO_6g0009"/>